<comment type="caution">
    <text evidence="2">The sequence shown here is derived from an EMBL/GenBank/DDBJ whole genome shotgun (WGS) entry which is preliminary data.</text>
</comment>
<evidence type="ECO:0000256" key="1">
    <source>
        <dbReference type="SAM" id="SignalP"/>
    </source>
</evidence>
<dbReference type="PATRIC" id="fig|1549858.7.peg.1909"/>
<name>A0A0D1MRY1_9SPHN</name>
<feature type="chain" id="PRO_5002248726" evidence="1">
    <location>
        <begin position="18"/>
        <end position="162"/>
    </location>
</feature>
<protein>
    <submittedName>
        <fullName evidence="2">Uncharacterized protein</fullName>
    </submittedName>
</protein>
<evidence type="ECO:0000313" key="3">
    <source>
        <dbReference type="Proteomes" id="UP000033203"/>
    </source>
</evidence>
<sequence>MPTPAFSAALIAPMLLAGTAPVLVSASESPDRLSGVQFAQMTVRERIIIRVPRMGPARGPAAAPRLSVPQPMQWKEKKGPKCIAVADIGGALVSAPDAVDLVMAGGKRLRAHLDDDCGPMDFYNGFYLRPKADGKVCADRDVLRMRSGASCGIARFKTLVAR</sequence>
<dbReference type="Proteomes" id="UP000033203">
    <property type="component" value="Unassembled WGS sequence"/>
</dbReference>
<proteinExistence type="predicted"/>
<keyword evidence="1" id="KW-0732">Signal</keyword>
<evidence type="ECO:0000313" key="2">
    <source>
        <dbReference type="EMBL" id="KIU30076.1"/>
    </source>
</evidence>
<organism evidence="2 3">
    <name type="scientific">Sphingomonas melonis</name>
    <dbReference type="NCBI Taxonomy" id="152682"/>
    <lineage>
        <taxon>Bacteria</taxon>
        <taxon>Pseudomonadati</taxon>
        <taxon>Pseudomonadota</taxon>
        <taxon>Alphaproteobacteria</taxon>
        <taxon>Sphingomonadales</taxon>
        <taxon>Sphingomonadaceae</taxon>
        <taxon>Sphingomonas</taxon>
    </lineage>
</organism>
<dbReference type="AlphaFoldDB" id="A0A0D1MRY1"/>
<dbReference type="EMBL" id="JXTP01000007">
    <property type="protein sequence ID" value="KIU30076.1"/>
    <property type="molecule type" value="Genomic_DNA"/>
</dbReference>
<feature type="signal peptide" evidence="1">
    <location>
        <begin position="1"/>
        <end position="17"/>
    </location>
</feature>
<accession>A0A0D1MRY1</accession>
<gene>
    <name evidence="2" type="ORF">SR41_01260</name>
</gene>
<reference evidence="2 3" key="1">
    <citation type="submission" date="2015-01" db="EMBL/GenBank/DDBJ databases">
        <title>Genome of Sphingomonas taxi strain 30a.</title>
        <authorList>
            <person name="Eevers N."/>
            <person name="Van Hamme J."/>
            <person name="Bottos E."/>
            <person name="Weyens N."/>
            <person name="Vangronsveld J."/>
        </authorList>
    </citation>
    <scope>NUCLEOTIDE SEQUENCE [LARGE SCALE GENOMIC DNA]</scope>
    <source>
        <strain evidence="2 3">30a</strain>
    </source>
</reference>